<name>A0ABW0LJU3_9BACI</name>
<protein>
    <submittedName>
        <fullName evidence="5">LacI family DNA-binding transcriptional regulator</fullName>
    </submittedName>
</protein>
<gene>
    <name evidence="5" type="ORF">ACFPM4_15690</name>
</gene>
<dbReference type="SUPFAM" id="SSF47413">
    <property type="entry name" value="lambda repressor-like DNA-binding domains"/>
    <property type="match status" value="1"/>
</dbReference>
<feature type="domain" description="HTH lacI-type" evidence="4">
    <location>
        <begin position="2"/>
        <end position="56"/>
    </location>
</feature>
<keyword evidence="2 5" id="KW-0238">DNA-binding</keyword>
<evidence type="ECO:0000313" key="6">
    <source>
        <dbReference type="Proteomes" id="UP001596147"/>
    </source>
</evidence>
<sequence length="328" mass="37273">MVNTKEIARLCGVSRGTVDRALNNRPGISPETKRKILKVAEEVGYRPNFIAKSLVTKKTMTIAIVVFDINNRIFSQIANAIETRARELGYFVYLTLTHKKPELEKEYIRYLVDRKVDGIILMSVNKGQEFEKYLRNLKVPIVTFGNKISDEFPFIWINDEKAIIDAVQYLASKNYEKLIYITPALRESNPSNNIYGPEQRLKGFNKAMKLHKNMESIVITDMNYIDTIDNISNLGNEKVAFLCSSDIYALDILKYAKNKGIHIPTEMGLMGFDNIDTIQYVTPSLATVGFSIEDIGIQLVNSLVDKIEGNEIPKRIQISHEIIEGETV</sequence>
<dbReference type="PANTHER" id="PTHR30146">
    <property type="entry name" value="LACI-RELATED TRANSCRIPTIONAL REPRESSOR"/>
    <property type="match status" value="1"/>
</dbReference>
<dbReference type="SUPFAM" id="SSF53822">
    <property type="entry name" value="Periplasmic binding protein-like I"/>
    <property type="match status" value="1"/>
</dbReference>
<proteinExistence type="predicted"/>
<evidence type="ECO:0000313" key="5">
    <source>
        <dbReference type="EMBL" id="MFC5466174.1"/>
    </source>
</evidence>
<dbReference type="InterPro" id="IPR046335">
    <property type="entry name" value="LacI/GalR-like_sensor"/>
</dbReference>
<dbReference type="GO" id="GO:0003677">
    <property type="term" value="F:DNA binding"/>
    <property type="evidence" value="ECO:0007669"/>
    <property type="project" value="UniProtKB-KW"/>
</dbReference>
<evidence type="ECO:0000256" key="1">
    <source>
        <dbReference type="ARBA" id="ARBA00023015"/>
    </source>
</evidence>
<dbReference type="Pfam" id="PF00356">
    <property type="entry name" value="LacI"/>
    <property type="match status" value="1"/>
</dbReference>
<dbReference type="InterPro" id="IPR010982">
    <property type="entry name" value="Lambda_DNA-bd_dom_sf"/>
</dbReference>
<reference evidence="6" key="1">
    <citation type="journal article" date="2019" name="Int. J. Syst. Evol. Microbiol.">
        <title>The Global Catalogue of Microorganisms (GCM) 10K type strain sequencing project: providing services to taxonomists for standard genome sequencing and annotation.</title>
        <authorList>
            <consortium name="The Broad Institute Genomics Platform"/>
            <consortium name="The Broad Institute Genome Sequencing Center for Infectious Disease"/>
            <person name="Wu L."/>
            <person name="Ma J."/>
        </authorList>
    </citation>
    <scope>NUCLEOTIDE SEQUENCE [LARGE SCALE GENOMIC DNA]</scope>
    <source>
        <strain evidence="6">CGMCC 1.12237</strain>
    </source>
</reference>
<dbReference type="Proteomes" id="UP001596147">
    <property type="component" value="Unassembled WGS sequence"/>
</dbReference>
<dbReference type="Gene3D" id="3.40.50.2300">
    <property type="match status" value="2"/>
</dbReference>
<dbReference type="InterPro" id="IPR000843">
    <property type="entry name" value="HTH_LacI"/>
</dbReference>
<comment type="caution">
    <text evidence="5">The sequence shown here is derived from an EMBL/GenBank/DDBJ whole genome shotgun (WGS) entry which is preliminary data.</text>
</comment>
<dbReference type="Gene3D" id="1.10.260.40">
    <property type="entry name" value="lambda repressor-like DNA-binding domains"/>
    <property type="match status" value="1"/>
</dbReference>
<dbReference type="InterPro" id="IPR028082">
    <property type="entry name" value="Peripla_BP_I"/>
</dbReference>
<dbReference type="CDD" id="cd01392">
    <property type="entry name" value="HTH_LacI"/>
    <property type="match status" value="1"/>
</dbReference>
<evidence type="ECO:0000256" key="2">
    <source>
        <dbReference type="ARBA" id="ARBA00023125"/>
    </source>
</evidence>
<dbReference type="PANTHER" id="PTHR30146:SF109">
    <property type="entry name" value="HTH-TYPE TRANSCRIPTIONAL REGULATOR GALS"/>
    <property type="match status" value="1"/>
</dbReference>
<dbReference type="PROSITE" id="PS50932">
    <property type="entry name" value="HTH_LACI_2"/>
    <property type="match status" value="1"/>
</dbReference>
<keyword evidence="3" id="KW-0804">Transcription</keyword>
<accession>A0ABW0LJU3</accession>
<evidence type="ECO:0000256" key="3">
    <source>
        <dbReference type="ARBA" id="ARBA00023163"/>
    </source>
</evidence>
<dbReference type="Pfam" id="PF13377">
    <property type="entry name" value="Peripla_BP_3"/>
    <property type="match status" value="1"/>
</dbReference>
<dbReference type="SMART" id="SM00354">
    <property type="entry name" value="HTH_LACI"/>
    <property type="match status" value="1"/>
</dbReference>
<dbReference type="CDD" id="cd06267">
    <property type="entry name" value="PBP1_LacI_sugar_binding-like"/>
    <property type="match status" value="1"/>
</dbReference>
<keyword evidence="1" id="KW-0805">Transcription regulation</keyword>
<dbReference type="EMBL" id="JBHSMC010000021">
    <property type="protein sequence ID" value="MFC5466174.1"/>
    <property type="molecule type" value="Genomic_DNA"/>
</dbReference>
<keyword evidence="6" id="KW-1185">Reference proteome</keyword>
<evidence type="ECO:0000259" key="4">
    <source>
        <dbReference type="PROSITE" id="PS50932"/>
    </source>
</evidence>
<organism evidence="5 6">
    <name type="scientific">Lederbergia graminis</name>
    <dbReference type="NCBI Taxonomy" id="735518"/>
    <lineage>
        <taxon>Bacteria</taxon>
        <taxon>Bacillati</taxon>
        <taxon>Bacillota</taxon>
        <taxon>Bacilli</taxon>
        <taxon>Bacillales</taxon>
        <taxon>Bacillaceae</taxon>
        <taxon>Lederbergia</taxon>
    </lineage>
</organism>
<dbReference type="RefSeq" id="WP_382353785.1">
    <property type="nucleotide sequence ID" value="NZ_JBHSMC010000021.1"/>
</dbReference>